<dbReference type="Pfam" id="PF24883">
    <property type="entry name" value="NPHP3_N"/>
    <property type="match status" value="1"/>
</dbReference>
<dbReference type="EMBL" id="JANKHO010000304">
    <property type="protein sequence ID" value="KAJ3511794.1"/>
    <property type="molecule type" value="Genomic_DNA"/>
</dbReference>
<sequence length="459" mass="52573">MSDPSILIFPQATDNTLEGNTFNIHHVETNIHSANEAPCPHTFERFLKHCCLGAQVDSNERFDPPRCDPETRLKITQEIMDWINSDDEIASIMVLHGKKDDLRPPFFLSRSAASPQRSDGDAVIPTLVYQHLQVFPWLKERVLEDISKDPGLFARSREVQFDRLFVKYFQALPQQLPGDAQHRLIALDGLDECSDRSVQQDLLRIIAAAVPRLRHPFRFFFACRPEVHLMQVVNNDRLFQHPFVHRIDLNAIEVDEDIRLFIIKEFWKIHATHPLREFLPKDWPPQSIITTLVTKASQQFIYADVVMRFVSRNNARPEDQLNDILAVAPPRQDENPFSNLDALYSYIFDCVQDRETVQRILGIIWLASQNKAYSVGHSYSDPAQLEEILGCRRGDIHLALADLLSVISVSKGRGVKVLHTSLFDFLLNPTRSGAHALDLALAHQSLATWLWRKTISRGV</sequence>
<comment type="caution">
    <text evidence="3">The sequence shown here is derived from an EMBL/GenBank/DDBJ whole genome shotgun (WGS) entry which is preliminary data.</text>
</comment>
<dbReference type="PANTHER" id="PTHR10039:SF17">
    <property type="entry name" value="FUNGAL STAND N-TERMINAL GOODBYE DOMAIN-CONTAINING PROTEIN-RELATED"/>
    <property type="match status" value="1"/>
</dbReference>
<dbReference type="PANTHER" id="PTHR10039">
    <property type="entry name" value="AMELOGENIN"/>
    <property type="match status" value="1"/>
</dbReference>
<keyword evidence="4" id="KW-1185">Reference proteome</keyword>
<dbReference type="AlphaFoldDB" id="A0A9W8MX04"/>
<proteinExistence type="predicted"/>
<name>A0A9W8MX04_9AGAR</name>
<keyword evidence="1" id="KW-0677">Repeat</keyword>
<evidence type="ECO:0000256" key="1">
    <source>
        <dbReference type="ARBA" id="ARBA00022737"/>
    </source>
</evidence>
<evidence type="ECO:0000313" key="4">
    <source>
        <dbReference type="Proteomes" id="UP001148786"/>
    </source>
</evidence>
<dbReference type="InterPro" id="IPR056884">
    <property type="entry name" value="NPHP3-like_N"/>
</dbReference>
<reference evidence="3" key="1">
    <citation type="submission" date="2022-07" db="EMBL/GenBank/DDBJ databases">
        <title>Genome Sequence of Agrocybe chaxingu.</title>
        <authorList>
            <person name="Buettner E."/>
        </authorList>
    </citation>
    <scope>NUCLEOTIDE SEQUENCE</scope>
    <source>
        <strain evidence="3">MP-N11</strain>
    </source>
</reference>
<evidence type="ECO:0000313" key="3">
    <source>
        <dbReference type="EMBL" id="KAJ3511794.1"/>
    </source>
</evidence>
<evidence type="ECO:0000259" key="2">
    <source>
        <dbReference type="Pfam" id="PF24883"/>
    </source>
</evidence>
<accession>A0A9W8MX04</accession>
<dbReference type="Proteomes" id="UP001148786">
    <property type="component" value="Unassembled WGS sequence"/>
</dbReference>
<protein>
    <recommendedName>
        <fullName evidence="2">Nephrocystin 3-like N-terminal domain-containing protein</fullName>
    </recommendedName>
</protein>
<dbReference type="OrthoDB" id="5967843at2759"/>
<gene>
    <name evidence="3" type="ORF">NLJ89_g3895</name>
</gene>
<organism evidence="3 4">
    <name type="scientific">Agrocybe chaxingu</name>
    <dbReference type="NCBI Taxonomy" id="84603"/>
    <lineage>
        <taxon>Eukaryota</taxon>
        <taxon>Fungi</taxon>
        <taxon>Dikarya</taxon>
        <taxon>Basidiomycota</taxon>
        <taxon>Agaricomycotina</taxon>
        <taxon>Agaricomycetes</taxon>
        <taxon>Agaricomycetidae</taxon>
        <taxon>Agaricales</taxon>
        <taxon>Agaricineae</taxon>
        <taxon>Strophariaceae</taxon>
        <taxon>Agrocybe</taxon>
    </lineage>
</organism>
<feature type="domain" description="Nephrocystin 3-like N-terminal" evidence="2">
    <location>
        <begin position="106"/>
        <end position="224"/>
    </location>
</feature>